<accession>A0AAE1B807</accession>
<sequence length="72" mass="8108">MLVNNRSSLRETRQPSLNPPLWMNEVDESRGKFGAGEAFGNIMSSSILYITALYSTSQLYTLHHSSILYITV</sequence>
<organism evidence="2 3">
    <name type="scientific">Elysia crispata</name>
    <name type="common">lettuce slug</name>
    <dbReference type="NCBI Taxonomy" id="231223"/>
    <lineage>
        <taxon>Eukaryota</taxon>
        <taxon>Metazoa</taxon>
        <taxon>Spiralia</taxon>
        <taxon>Lophotrochozoa</taxon>
        <taxon>Mollusca</taxon>
        <taxon>Gastropoda</taxon>
        <taxon>Heterobranchia</taxon>
        <taxon>Euthyneura</taxon>
        <taxon>Panpulmonata</taxon>
        <taxon>Sacoglossa</taxon>
        <taxon>Placobranchoidea</taxon>
        <taxon>Plakobranchidae</taxon>
        <taxon>Elysia</taxon>
    </lineage>
</organism>
<dbReference type="AlphaFoldDB" id="A0AAE1B807"/>
<evidence type="ECO:0000313" key="2">
    <source>
        <dbReference type="EMBL" id="KAK3801323.1"/>
    </source>
</evidence>
<evidence type="ECO:0000256" key="1">
    <source>
        <dbReference type="SAM" id="MobiDB-lite"/>
    </source>
</evidence>
<proteinExistence type="predicted"/>
<feature type="region of interest" description="Disordered" evidence="1">
    <location>
        <begin position="1"/>
        <end position="23"/>
    </location>
</feature>
<evidence type="ECO:0000313" key="3">
    <source>
        <dbReference type="Proteomes" id="UP001283361"/>
    </source>
</evidence>
<protein>
    <submittedName>
        <fullName evidence="2">Uncharacterized protein</fullName>
    </submittedName>
</protein>
<gene>
    <name evidence="2" type="ORF">RRG08_001354</name>
</gene>
<comment type="caution">
    <text evidence="2">The sequence shown here is derived from an EMBL/GenBank/DDBJ whole genome shotgun (WGS) entry which is preliminary data.</text>
</comment>
<reference evidence="2" key="1">
    <citation type="journal article" date="2023" name="G3 (Bethesda)">
        <title>A reference genome for the long-term kleptoplast-retaining sea slug Elysia crispata morphotype clarki.</title>
        <authorList>
            <person name="Eastman K.E."/>
            <person name="Pendleton A.L."/>
            <person name="Shaikh M.A."/>
            <person name="Suttiyut T."/>
            <person name="Ogas R."/>
            <person name="Tomko P."/>
            <person name="Gavelis G."/>
            <person name="Widhalm J.R."/>
            <person name="Wisecaver J.H."/>
        </authorList>
    </citation>
    <scope>NUCLEOTIDE SEQUENCE</scope>
    <source>
        <strain evidence="2">ECLA1</strain>
    </source>
</reference>
<dbReference type="EMBL" id="JAWDGP010000336">
    <property type="protein sequence ID" value="KAK3801323.1"/>
    <property type="molecule type" value="Genomic_DNA"/>
</dbReference>
<keyword evidence="3" id="KW-1185">Reference proteome</keyword>
<name>A0AAE1B807_9GAST</name>
<dbReference type="Proteomes" id="UP001283361">
    <property type="component" value="Unassembled WGS sequence"/>
</dbReference>